<evidence type="ECO:0000256" key="2">
    <source>
        <dbReference type="ARBA" id="ARBA00023002"/>
    </source>
</evidence>
<reference evidence="4 5" key="1">
    <citation type="submission" date="2017-06" db="EMBL/GenBank/DDBJ databases">
        <title>Cmopartive genomic analysis of Ambrosia Fusariam Clade fungi.</title>
        <authorList>
            <person name="Stajich J.E."/>
            <person name="Carrillo J."/>
            <person name="Kijimoto T."/>
            <person name="Eskalen A."/>
            <person name="O'Donnell K."/>
            <person name="Kasson M."/>
        </authorList>
    </citation>
    <scope>NUCLEOTIDE SEQUENCE [LARGE SCALE GENOMIC DNA]</scope>
    <source>
        <strain evidence="4 5">NRRL 20438</strain>
    </source>
</reference>
<dbReference type="InterPro" id="IPR051609">
    <property type="entry name" value="NmrA/Isoflavone_reductase-like"/>
</dbReference>
<evidence type="ECO:0000313" key="4">
    <source>
        <dbReference type="EMBL" id="RSM18197.1"/>
    </source>
</evidence>
<accession>A0A428UVC0</accession>
<dbReference type="InterPro" id="IPR008030">
    <property type="entry name" value="NmrA-like"/>
</dbReference>
<dbReference type="PANTHER" id="PTHR47706:SF9">
    <property type="entry name" value="NMRA-LIKE DOMAIN-CONTAINING PROTEIN-RELATED"/>
    <property type="match status" value="1"/>
</dbReference>
<dbReference type="PANTHER" id="PTHR47706">
    <property type="entry name" value="NMRA-LIKE FAMILY PROTEIN"/>
    <property type="match status" value="1"/>
</dbReference>
<dbReference type="Pfam" id="PF05368">
    <property type="entry name" value="NmrA"/>
    <property type="match status" value="1"/>
</dbReference>
<sequence>MLVLIVGVTGDLGQRLANAAIARGLQVRGLGRTPSKLPSSLLQKLESFVQSENHYDIRAIEEGLTGVDAVICAYSTDPTLYLDGSLLLLRAAERKGVNIFVAPTWNNDWTNISYGDFKMYNSLIAFADQATMTSTIRPVFFINGTFAEYTLVPEMGPLQNNGTSLEYHYWGDLHEQKLPWTAMDDAAAWTVEILLTDEGVKAGKEGFFKFYSGVNSPVELAKTYESVTGTQIEFVCDGTADDLDKALEKAKNENGRGGFFHHLHLSWSKVSLQGSWQIHDPVVTNHVKKATTFEEHLKKRLGNE</sequence>
<keyword evidence="1" id="KW-0521">NADP</keyword>
<keyword evidence="2" id="KW-0560">Oxidoreductase</keyword>
<dbReference type="Gene3D" id="3.40.50.720">
    <property type="entry name" value="NAD(P)-binding Rossmann-like Domain"/>
    <property type="match status" value="1"/>
</dbReference>
<dbReference type="InterPro" id="IPR036291">
    <property type="entry name" value="NAD(P)-bd_dom_sf"/>
</dbReference>
<evidence type="ECO:0000256" key="1">
    <source>
        <dbReference type="ARBA" id="ARBA00022857"/>
    </source>
</evidence>
<dbReference type="Proteomes" id="UP000288429">
    <property type="component" value="Unassembled WGS sequence"/>
</dbReference>
<proteinExistence type="predicted"/>
<dbReference type="GO" id="GO:0016491">
    <property type="term" value="F:oxidoreductase activity"/>
    <property type="evidence" value="ECO:0007669"/>
    <property type="project" value="UniProtKB-KW"/>
</dbReference>
<evidence type="ECO:0000313" key="5">
    <source>
        <dbReference type="Proteomes" id="UP000288429"/>
    </source>
</evidence>
<organism evidence="4 5">
    <name type="scientific">Fusarium ambrosium</name>
    <dbReference type="NCBI Taxonomy" id="131363"/>
    <lineage>
        <taxon>Eukaryota</taxon>
        <taxon>Fungi</taxon>
        <taxon>Dikarya</taxon>
        <taxon>Ascomycota</taxon>
        <taxon>Pezizomycotina</taxon>
        <taxon>Sordariomycetes</taxon>
        <taxon>Hypocreomycetidae</taxon>
        <taxon>Hypocreales</taxon>
        <taxon>Nectriaceae</taxon>
        <taxon>Fusarium</taxon>
        <taxon>Fusarium solani species complex</taxon>
    </lineage>
</organism>
<feature type="domain" description="NmrA-like" evidence="3">
    <location>
        <begin position="2"/>
        <end position="235"/>
    </location>
</feature>
<keyword evidence="5" id="KW-1185">Reference proteome</keyword>
<name>A0A428UVC0_9HYPO</name>
<comment type="caution">
    <text evidence="4">The sequence shown here is derived from an EMBL/GenBank/DDBJ whole genome shotgun (WGS) entry which is preliminary data.</text>
</comment>
<protein>
    <recommendedName>
        <fullName evidence="3">NmrA-like domain-containing protein</fullName>
    </recommendedName>
</protein>
<gene>
    <name evidence="4" type="ORF">CDV31_002922</name>
</gene>
<dbReference type="EMBL" id="NIZV01000024">
    <property type="protein sequence ID" value="RSM18197.1"/>
    <property type="molecule type" value="Genomic_DNA"/>
</dbReference>
<dbReference type="SUPFAM" id="SSF51735">
    <property type="entry name" value="NAD(P)-binding Rossmann-fold domains"/>
    <property type="match status" value="1"/>
</dbReference>
<dbReference type="AlphaFoldDB" id="A0A428UVC0"/>
<evidence type="ECO:0000259" key="3">
    <source>
        <dbReference type="Pfam" id="PF05368"/>
    </source>
</evidence>